<evidence type="ECO:0000313" key="6">
    <source>
        <dbReference type="EMBL" id="KMZ58078.1"/>
    </source>
</evidence>
<dbReference type="OMA" id="VEIWHPP"/>
<evidence type="ECO:0000313" key="7">
    <source>
        <dbReference type="Proteomes" id="UP000036987"/>
    </source>
</evidence>
<feature type="transmembrane region" description="Helical" evidence="3">
    <location>
        <begin position="301"/>
        <end position="324"/>
    </location>
</feature>
<evidence type="ECO:0000259" key="5">
    <source>
        <dbReference type="Pfam" id="PF00139"/>
    </source>
</evidence>
<dbReference type="EMBL" id="LFYR01001978">
    <property type="protein sequence ID" value="KMZ58078.1"/>
    <property type="molecule type" value="Genomic_DNA"/>
</dbReference>
<keyword evidence="3" id="KW-1133">Transmembrane helix</keyword>
<dbReference type="OrthoDB" id="2019747at2759"/>
<dbReference type="SUPFAM" id="SSF49899">
    <property type="entry name" value="Concanavalin A-like lectins/glucanases"/>
    <property type="match status" value="1"/>
</dbReference>
<dbReference type="Pfam" id="PF00139">
    <property type="entry name" value="Lectin_legB"/>
    <property type="match status" value="1"/>
</dbReference>
<proteinExistence type="inferred from homology"/>
<evidence type="ECO:0000256" key="1">
    <source>
        <dbReference type="ARBA" id="ARBA00007606"/>
    </source>
</evidence>
<gene>
    <name evidence="6" type="ORF">ZOSMA_7G01090</name>
</gene>
<protein>
    <submittedName>
        <fullName evidence="6">Lectin protein kinase family protein</fullName>
    </submittedName>
</protein>
<evidence type="ECO:0000256" key="2">
    <source>
        <dbReference type="ARBA" id="ARBA00022734"/>
    </source>
</evidence>
<comment type="caution">
    <text evidence="6">The sequence shown here is derived from an EMBL/GenBank/DDBJ whole genome shotgun (WGS) entry which is preliminary data.</text>
</comment>
<dbReference type="AlphaFoldDB" id="A0A0K9NN93"/>
<keyword evidence="6" id="KW-0418">Kinase</keyword>
<comment type="similarity">
    <text evidence="1">Belongs to the leguminous lectin family.</text>
</comment>
<dbReference type="GO" id="GO:0016301">
    <property type="term" value="F:kinase activity"/>
    <property type="evidence" value="ECO:0007669"/>
    <property type="project" value="UniProtKB-KW"/>
</dbReference>
<feature type="domain" description="Legume lectin" evidence="5">
    <location>
        <begin position="47"/>
        <end position="261"/>
    </location>
</feature>
<sequence>MFDQHRLREMDSFPSFFLFFCCCCLCLVVSLQQVSVADGALVDKPSFSFSFDGFRKDPTFDSEFELLGDAEVRDSTVKMIPAKNSTSAVLLHRFPLDFGRKPSFSVDFSYSSQQGNGGIALMIAPANVPKKSFVSNHFGLSDGVFAVEFDTKMDSESQDPNGNHIGIDIGSSVSIQTFNVSAVKINLSSGEKLHAWVDFDGDLNILEVRLNTSSSRSRPSDPLVSYPIDLSGTIWQDAMFVGLVSSTSWNVVYSWSFRLKHAVPYMLHSHPLDPTQMQFVVHPRSKQQPFAGRQREDQVPVIFMALAFGAACGAAVAFLVLFAWSSTVERNTVAPLDGEFGYKKIAVVGVRKGLENGVTE</sequence>
<keyword evidence="3" id="KW-0472">Membrane</keyword>
<keyword evidence="4" id="KW-0732">Signal</keyword>
<dbReference type="InterPro" id="IPR050258">
    <property type="entry name" value="Leguminous_Lectin"/>
</dbReference>
<evidence type="ECO:0000256" key="3">
    <source>
        <dbReference type="SAM" id="Phobius"/>
    </source>
</evidence>
<dbReference type="CDD" id="cd06899">
    <property type="entry name" value="lectin_legume_LecRK_Arcelin_ConA"/>
    <property type="match status" value="1"/>
</dbReference>
<dbReference type="PANTHER" id="PTHR32401:SF16">
    <property type="entry name" value="CONCANAVALIN A-LIKE LECTIN FAMILY PROTEIN"/>
    <property type="match status" value="1"/>
</dbReference>
<dbReference type="Proteomes" id="UP000036987">
    <property type="component" value="Unassembled WGS sequence"/>
</dbReference>
<keyword evidence="6" id="KW-0808">Transferase</keyword>
<organism evidence="6 7">
    <name type="scientific">Zostera marina</name>
    <name type="common">Eelgrass</name>
    <dbReference type="NCBI Taxonomy" id="29655"/>
    <lineage>
        <taxon>Eukaryota</taxon>
        <taxon>Viridiplantae</taxon>
        <taxon>Streptophyta</taxon>
        <taxon>Embryophyta</taxon>
        <taxon>Tracheophyta</taxon>
        <taxon>Spermatophyta</taxon>
        <taxon>Magnoliopsida</taxon>
        <taxon>Liliopsida</taxon>
        <taxon>Zosteraceae</taxon>
        <taxon>Zostera</taxon>
    </lineage>
</organism>
<feature type="chain" id="PRO_5005527040" evidence="4">
    <location>
        <begin position="40"/>
        <end position="360"/>
    </location>
</feature>
<keyword evidence="2" id="KW-0430">Lectin</keyword>
<accession>A0A0K9NN93</accession>
<name>A0A0K9NN93_ZOSMR</name>
<keyword evidence="3" id="KW-0812">Transmembrane</keyword>
<dbReference type="GO" id="GO:0030246">
    <property type="term" value="F:carbohydrate binding"/>
    <property type="evidence" value="ECO:0007669"/>
    <property type="project" value="UniProtKB-KW"/>
</dbReference>
<feature type="signal peptide" evidence="4">
    <location>
        <begin position="1"/>
        <end position="39"/>
    </location>
</feature>
<dbReference type="InterPro" id="IPR001220">
    <property type="entry name" value="Legume_lectin_dom"/>
</dbReference>
<keyword evidence="7" id="KW-1185">Reference proteome</keyword>
<evidence type="ECO:0000256" key="4">
    <source>
        <dbReference type="SAM" id="SignalP"/>
    </source>
</evidence>
<dbReference type="Gene3D" id="2.60.120.200">
    <property type="match status" value="1"/>
</dbReference>
<dbReference type="PANTHER" id="PTHR32401">
    <property type="entry name" value="CONCANAVALIN A-LIKE LECTIN FAMILY PROTEIN"/>
    <property type="match status" value="1"/>
</dbReference>
<dbReference type="STRING" id="29655.A0A0K9NN93"/>
<dbReference type="InterPro" id="IPR013320">
    <property type="entry name" value="ConA-like_dom_sf"/>
</dbReference>
<reference evidence="7" key="1">
    <citation type="journal article" date="2016" name="Nature">
        <title>The genome of the seagrass Zostera marina reveals angiosperm adaptation to the sea.</title>
        <authorList>
            <person name="Olsen J.L."/>
            <person name="Rouze P."/>
            <person name="Verhelst B."/>
            <person name="Lin Y.-C."/>
            <person name="Bayer T."/>
            <person name="Collen J."/>
            <person name="Dattolo E."/>
            <person name="De Paoli E."/>
            <person name="Dittami S."/>
            <person name="Maumus F."/>
            <person name="Michel G."/>
            <person name="Kersting A."/>
            <person name="Lauritano C."/>
            <person name="Lohaus R."/>
            <person name="Toepel M."/>
            <person name="Tonon T."/>
            <person name="Vanneste K."/>
            <person name="Amirebrahimi M."/>
            <person name="Brakel J."/>
            <person name="Bostroem C."/>
            <person name="Chovatia M."/>
            <person name="Grimwood J."/>
            <person name="Jenkins J.W."/>
            <person name="Jueterbock A."/>
            <person name="Mraz A."/>
            <person name="Stam W.T."/>
            <person name="Tice H."/>
            <person name="Bornberg-Bauer E."/>
            <person name="Green P.J."/>
            <person name="Pearson G.A."/>
            <person name="Procaccini G."/>
            <person name="Duarte C.M."/>
            <person name="Schmutz J."/>
            <person name="Reusch T.B.H."/>
            <person name="Van de Peer Y."/>
        </authorList>
    </citation>
    <scope>NUCLEOTIDE SEQUENCE [LARGE SCALE GENOMIC DNA]</scope>
    <source>
        <strain evidence="7">cv. Finnish</strain>
    </source>
</reference>